<dbReference type="EMBL" id="LHXW01000005">
    <property type="protein sequence ID" value="KXB00404.1"/>
    <property type="molecule type" value="Genomic_DNA"/>
</dbReference>
<evidence type="ECO:0000259" key="1">
    <source>
        <dbReference type="Pfam" id="PF14451"/>
    </source>
</evidence>
<dbReference type="InterPro" id="IPR027798">
    <property type="entry name" value="Ub_Mut7C"/>
</dbReference>
<proteinExistence type="predicted"/>
<feature type="domain" description="Ubiquitin Mut7-C" evidence="1">
    <location>
        <begin position="30"/>
        <end position="80"/>
    </location>
</feature>
<comment type="caution">
    <text evidence="2">The sequence shown here is derived from an EMBL/GenBank/DDBJ whole genome shotgun (WGS) entry which is preliminary data.</text>
</comment>
<accession>A0A133V1S9</accession>
<dbReference type="Pfam" id="PF14451">
    <property type="entry name" value="Ub-Mut7C"/>
    <property type="match status" value="1"/>
</dbReference>
<evidence type="ECO:0000313" key="3">
    <source>
        <dbReference type="Proteomes" id="UP000070520"/>
    </source>
</evidence>
<dbReference type="AlphaFoldDB" id="A0A133V1S9"/>
<reference evidence="2 3" key="1">
    <citation type="journal article" date="2016" name="Sci. Rep.">
        <title>Metabolic traits of an uncultured archaeal lineage -MSBL1- from brine pools of the Red Sea.</title>
        <authorList>
            <person name="Mwirichia R."/>
            <person name="Alam I."/>
            <person name="Rashid M."/>
            <person name="Vinu M."/>
            <person name="Ba-Alawi W."/>
            <person name="Anthony Kamau A."/>
            <person name="Kamanda Ngugi D."/>
            <person name="Goker M."/>
            <person name="Klenk H.P."/>
            <person name="Bajic V."/>
            <person name="Stingl U."/>
        </authorList>
    </citation>
    <scope>NUCLEOTIDE SEQUENCE [LARGE SCALE GENOMIC DNA]</scope>
    <source>
        <strain evidence="2">SCGC-AAA261C02</strain>
    </source>
</reference>
<sequence length="93" mass="10281">MPIEVRLYGNLKLKASSTKNPAGFPAILKVDAGEVSEVSDVFQALGIGKDEASHVFVNGEYSGLGKDVKDGDRVAIFPKDMSLLYKWYFRRVE</sequence>
<gene>
    <name evidence="2" type="ORF">AKJ42_00925</name>
</gene>
<dbReference type="InterPro" id="IPR016155">
    <property type="entry name" value="Mopterin_synth/thiamin_S_b"/>
</dbReference>
<dbReference type="SUPFAM" id="SSF54285">
    <property type="entry name" value="MoaD/ThiS"/>
    <property type="match status" value="1"/>
</dbReference>
<keyword evidence="3" id="KW-1185">Reference proteome</keyword>
<evidence type="ECO:0000313" key="2">
    <source>
        <dbReference type="EMBL" id="KXB00404.1"/>
    </source>
</evidence>
<dbReference type="InterPro" id="IPR012675">
    <property type="entry name" value="Beta-grasp_dom_sf"/>
</dbReference>
<dbReference type="Proteomes" id="UP000070520">
    <property type="component" value="Unassembled WGS sequence"/>
</dbReference>
<dbReference type="Gene3D" id="3.10.20.30">
    <property type="match status" value="1"/>
</dbReference>
<protein>
    <recommendedName>
        <fullName evidence="1">Ubiquitin Mut7-C domain-containing protein</fullName>
    </recommendedName>
</protein>
<organism evidence="2 3">
    <name type="scientific">candidate division MSBL1 archaeon SCGC-AAA261C02</name>
    <dbReference type="NCBI Taxonomy" id="1698272"/>
    <lineage>
        <taxon>Archaea</taxon>
        <taxon>Methanobacteriati</taxon>
        <taxon>Methanobacteriota</taxon>
        <taxon>candidate division MSBL1</taxon>
    </lineage>
</organism>
<name>A0A133V1S9_9EURY</name>